<feature type="domain" description="Maestro/Maestro-like HEAT-repeats" evidence="3">
    <location>
        <begin position="669"/>
        <end position="781"/>
    </location>
</feature>
<name>G3UDW7_LOXAF</name>
<dbReference type="SUPFAM" id="SSF48371">
    <property type="entry name" value="ARM repeat"/>
    <property type="match status" value="1"/>
</dbReference>
<feature type="domain" description="Maestro/Maestro-like HEAT-repeats" evidence="3">
    <location>
        <begin position="523"/>
        <end position="636"/>
    </location>
</feature>
<evidence type="ECO:0000313" key="5">
    <source>
        <dbReference type="Proteomes" id="UP000007646"/>
    </source>
</evidence>
<dbReference type="InterPro" id="IPR045206">
    <property type="entry name" value="Maestro_heat-like_prot"/>
</dbReference>
<reference evidence="4" key="2">
    <citation type="submission" date="2025-08" db="UniProtKB">
        <authorList>
            <consortium name="Ensembl"/>
        </authorList>
    </citation>
    <scope>IDENTIFICATION</scope>
    <source>
        <strain evidence="4">Isolate ISIS603380</strain>
    </source>
</reference>
<dbReference type="OMA" id="PDPMVSC"/>
<proteinExistence type="predicted"/>
<protein>
    <recommendedName>
        <fullName evidence="6">Maestro heat like repeat family member 7</fullName>
    </recommendedName>
</protein>
<accession>G3UDW7</accession>
<reference evidence="4 5" key="1">
    <citation type="submission" date="2009-06" db="EMBL/GenBank/DDBJ databases">
        <title>The Genome Sequence of Loxodonta africana (African elephant).</title>
        <authorList>
            <person name="Di Palma F."/>
            <person name="Heiman D."/>
            <person name="Young S."/>
            <person name="Johnson J."/>
            <person name="Lander E.S."/>
            <person name="Lindblad-Toh K."/>
        </authorList>
    </citation>
    <scope>NUCLEOTIDE SEQUENCE [LARGE SCALE GENOMIC DNA]</scope>
    <source>
        <strain evidence="4 5">Isolate ISIS603380</strain>
    </source>
</reference>
<dbReference type="InterPro" id="IPR016024">
    <property type="entry name" value="ARM-type_fold"/>
</dbReference>
<dbReference type="InterPro" id="IPR055406">
    <property type="entry name" value="HEAT_Maestro"/>
</dbReference>
<dbReference type="GO" id="GO:0005737">
    <property type="term" value="C:cytoplasm"/>
    <property type="evidence" value="ECO:0007669"/>
    <property type="project" value="TreeGrafter"/>
</dbReference>
<dbReference type="PANTHER" id="PTHR23120">
    <property type="entry name" value="MAESTRO-RELATED HEAT DOMAIN-CONTAINING"/>
    <property type="match status" value="1"/>
</dbReference>
<dbReference type="InParanoid" id="G3UDW7"/>
<evidence type="ECO:0000259" key="2">
    <source>
        <dbReference type="Pfam" id="PF21047"/>
    </source>
</evidence>
<dbReference type="Pfam" id="PF23227">
    <property type="entry name" value="HEAT_MROH2B_C"/>
    <property type="match status" value="2"/>
</dbReference>
<evidence type="ECO:0008006" key="6">
    <source>
        <dbReference type="Google" id="ProtNLM"/>
    </source>
</evidence>
<dbReference type="Ensembl" id="ENSLAFT00000032262.1">
    <property type="protein sequence ID" value="ENSLAFP00000026025.1"/>
    <property type="gene ID" value="ENSLAFG00000031265.1"/>
</dbReference>
<dbReference type="GeneTree" id="ENSGT00940000163702"/>
<organism evidence="4 5">
    <name type="scientific">Loxodonta africana</name>
    <name type="common">African elephant</name>
    <dbReference type="NCBI Taxonomy" id="9785"/>
    <lineage>
        <taxon>Eukaryota</taxon>
        <taxon>Metazoa</taxon>
        <taxon>Chordata</taxon>
        <taxon>Craniata</taxon>
        <taxon>Vertebrata</taxon>
        <taxon>Euteleostomi</taxon>
        <taxon>Mammalia</taxon>
        <taxon>Eutheria</taxon>
        <taxon>Afrotheria</taxon>
        <taxon>Proboscidea</taxon>
        <taxon>Elephantidae</taxon>
        <taxon>Loxodonta</taxon>
    </lineage>
</organism>
<evidence type="ECO:0000259" key="3">
    <source>
        <dbReference type="Pfam" id="PF23227"/>
    </source>
</evidence>
<dbReference type="eggNOG" id="KOG2032">
    <property type="taxonomic scope" value="Eukaryota"/>
</dbReference>
<dbReference type="HOGENOM" id="CLU_018954_0_0_1"/>
<evidence type="ECO:0000313" key="4">
    <source>
        <dbReference type="Ensembl" id="ENSLAFP00000026025.1"/>
    </source>
</evidence>
<evidence type="ECO:0000256" key="1">
    <source>
        <dbReference type="ARBA" id="ARBA00022737"/>
    </source>
</evidence>
<keyword evidence="1" id="KW-0677">Repeat</keyword>
<dbReference type="PANTHER" id="PTHR23120:SF42">
    <property type="entry name" value="MAESTRO HEAT-LIKE REPEAT FAMILY MEMBER 3"/>
    <property type="match status" value="1"/>
</dbReference>
<reference evidence="4" key="3">
    <citation type="submission" date="2025-09" db="UniProtKB">
        <authorList>
            <consortium name="Ensembl"/>
        </authorList>
    </citation>
    <scope>IDENTIFICATION</scope>
    <source>
        <strain evidence="4">Isolate ISIS603380</strain>
    </source>
</reference>
<keyword evidence="5" id="KW-1185">Reference proteome</keyword>
<feature type="domain" description="Maestro-like HEAT-repeats" evidence="2">
    <location>
        <begin position="59"/>
        <end position="283"/>
    </location>
</feature>
<dbReference type="InterPro" id="IPR048465">
    <property type="entry name" value="Maestro-like_HEAT"/>
</dbReference>
<dbReference type="Proteomes" id="UP000007646">
    <property type="component" value="Unassembled WGS sequence"/>
</dbReference>
<sequence>PPPPPPKLQGPHPLSKWTIQALDEMLQALVMDDMNPDMLMLQNFLEIILPWLTLSEKGYEQARTLGTISRLLRFICNFPELSNMMEFSVSGQLMGTFGLFCMDPVQEISTRASEALHYLFKILVLQRNPRDCPHENPEAVGHSRSQRGIPALCGRLLFFLQFFKKYLTPGERADMIMTSMEAMTTASRHDSCAASKMLKCILKDSIPEVGKVPEIIQYICDNMNNITEITAQTIVQKILYLLAQTYTDEVILTLTKMEDQSHKGFRRPWEILASFPQSYKVIMEHLLQRLTSNQRANDQEPSQRTQLSPLIATRAIYELLLEPSRRIEVQAFFPSLFMALLFQISFLVVERSLDITQDQQHIAEWLDPVSCTVEALKTLMRSSGYGCYVSDIQALGGWALLTNPEGHYDGVTLLARTMVAKNCWHNCPIFSLILRILQELRYTNHLTALVFMTELLRSRDVAAIVDDVTVHVLAGCFQYEEPATVKLLLQMAEIFAKHGNMVKWGKGQGHALWRYCHLGKGRLVRQLCILQPYVLNCCYSLDNDIVVETFLVLKCLVEHLTWRHSASFIIQLTFTLGPFFEEESEYLRFIAFEIYGALLAKVKRRVLVFPLKYQILNLVVLLVLHLKDVNASVAQVRGKALESGLQAPVLMHGDHQSWVVKTLAFLSLQVCRSALCHTATTLGWYKLREVFAEKDVWTILKTLLEQETNKALWFLNQCISLFKSPQAPIRQVAVWFAGQIIPILRVEETKELEEAHTALKYMQKDPDSMVSCLATQTCYILEVRERMRQDSTLTSCFCWRRPWRH</sequence>
<dbReference type="AlphaFoldDB" id="G3UDW7"/>
<dbReference type="Pfam" id="PF21047">
    <property type="entry name" value="HEAT_Maestro"/>
    <property type="match status" value="1"/>
</dbReference>